<reference evidence="1 2" key="1">
    <citation type="journal article" date="2015" name="Nature">
        <title>rRNA introns, odd ribosomes, and small enigmatic genomes across a large radiation of phyla.</title>
        <authorList>
            <person name="Brown C.T."/>
            <person name="Hug L.A."/>
            <person name="Thomas B.C."/>
            <person name="Sharon I."/>
            <person name="Castelle C.J."/>
            <person name="Singh A."/>
            <person name="Wilkins M.J."/>
            <person name="Williams K.H."/>
            <person name="Banfield J.F."/>
        </authorList>
    </citation>
    <scope>NUCLEOTIDE SEQUENCE [LARGE SCALE GENOMIC DNA]</scope>
</reference>
<name>A0A0G0BW09_9BACT</name>
<comment type="caution">
    <text evidence="1">The sequence shown here is derived from an EMBL/GenBank/DDBJ whole genome shotgun (WGS) entry which is preliminary data.</text>
</comment>
<gene>
    <name evidence="1" type="ORF">UR23_C0030G0003</name>
</gene>
<accession>A0A0G0BW09</accession>
<evidence type="ECO:0000313" key="1">
    <source>
        <dbReference type="EMBL" id="KKP35312.1"/>
    </source>
</evidence>
<organism evidence="1 2">
    <name type="scientific">Candidatus Roizmanbacteria bacterium GW2011_GWA2_32_13</name>
    <dbReference type="NCBI Taxonomy" id="1618475"/>
    <lineage>
        <taxon>Bacteria</taxon>
        <taxon>Candidatus Roizmaniibacteriota</taxon>
    </lineage>
</organism>
<protein>
    <submittedName>
        <fullName evidence="1">Uncharacterized protein</fullName>
    </submittedName>
</protein>
<dbReference type="Proteomes" id="UP000034349">
    <property type="component" value="Unassembled WGS sequence"/>
</dbReference>
<dbReference type="EMBL" id="LBOK01000030">
    <property type="protein sequence ID" value="KKP35312.1"/>
    <property type="molecule type" value="Genomic_DNA"/>
</dbReference>
<proteinExistence type="predicted"/>
<dbReference type="AlphaFoldDB" id="A0A0G0BW09"/>
<sequence>MNNFDIAHKLNNAKFIFREPIMSGHYVWRSSGINFVNNIYKILYNEISLVRNTKTIQCGSIVKIDNYINLYKEVSDYKNVFASVNFNYAIRPENTSVLLKALHENKDVIVMINTPLYRQFQSKAFLVDQRIWPAPSFCLSVNKRLLIHTIDDIMSHLNLFFDKMLLPYLWIEQKKGFKNFAERMFLPLMPENSKVLTIASTLYVLSGVFSKKLSTDEKIIQYGFSERLIYLYCVMQENKPYVVWPSGVATFDILISEDIEEHMNSYIEKTRYKVFKLNKTINKNTRIEDQLPIKEGYPIILFRNNNEIFYKLAFTGEIGKLTSIEMIKDLLQKSDSAILINNQTYFNECLSEYKVEFLCEKCENSLEGFASLGNCYPEIFSNCKRCGMKNSLKKLFLPSNTRSSINEKLINKK</sequence>
<evidence type="ECO:0000313" key="2">
    <source>
        <dbReference type="Proteomes" id="UP000034349"/>
    </source>
</evidence>